<evidence type="ECO:0000313" key="3">
    <source>
        <dbReference type="Proteomes" id="UP000622552"/>
    </source>
</evidence>
<dbReference type="InterPro" id="IPR036388">
    <property type="entry name" value="WH-like_DNA-bd_sf"/>
</dbReference>
<dbReference type="Gene3D" id="3.30.420.40">
    <property type="match status" value="2"/>
</dbReference>
<name>A0A8J7GRN5_9ACTN</name>
<reference evidence="2" key="1">
    <citation type="submission" date="2020-11" db="EMBL/GenBank/DDBJ databases">
        <title>Sequencing the genomes of 1000 actinobacteria strains.</title>
        <authorList>
            <person name="Klenk H.-P."/>
        </authorList>
    </citation>
    <scope>NUCLEOTIDE SEQUENCE</scope>
    <source>
        <strain evidence="2">DSM 45356</strain>
    </source>
</reference>
<keyword evidence="2" id="KW-0808">Transferase</keyword>
<dbReference type="Pfam" id="PF00480">
    <property type="entry name" value="ROK"/>
    <property type="match status" value="1"/>
</dbReference>
<dbReference type="Gene3D" id="1.10.10.10">
    <property type="entry name" value="Winged helix-like DNA-binding domain superfamily/Winged helix DNA-binding domain"/>
    <property type="match status" value="1"/>
</dbReference>
<dbReference type="SUPFAM" id="SSF46785">
    <property type="entry name" value="Winged helix' DNA-binding domain"/>
    <property type="match status" value="1"/>
</dbReference>
<comment type="caution">
    <text evidence="2">The sequence shown here is derived from an EMBL/GenBank/DDBJ whole genome shotgun (WGS) entry which is preliminary data.</text>
</comment>
<dbReference type="InterPro" id="IPR036390">
    <property type="entry name" value="WH_DNA-bd_sf"/>
</dbReference>
<gene>
    <name evidence="2" type="ORF">IW245_003653</name>
</gene>
<dbReference type="InterPro" id="IPR043129">
    <property type="entry name" value="ATPase_NBD"/>
</dbReference>
<evidence type="ECO:0000313" key="2">
    <source>
        <dbReference type="EMBL" id="MBG6137459.1"/>
    </source>
</evidence>
<keyword evidence="3" id="KW-1185">Reference proteome</keyword>
<dbReference type="RefSeq" id="WP_197004327.1">
    <property type="nucleotide sequence ID" value="NZ_BONS01000020.1"/>
</dbReference>
<dbReference type="AlphaFoldDB" id="A0A8J7GRN5"/>
<dbReference type="EMBL" id="JADOUF010000001">
    <property type="protein sequence ID" value="MBG6137459.1"/>
    <property type="molecule type" value="Genomic_DNA"/>
</dbReference>
<protein>
    <submittedName>
        <fullName evidence="2">Putative NBD/HSP70 family sugar kinase</fullName>
    </submittedName>
</protein>
<organism evidence="2 3">
    <name type="scientific">Longispora fulva</name>
    <dbReference type="NCBI Taxonomy" id="619741"/>
    <lineage>
        <taxon>Bacteria</taxon>
        <taxon>Bacillati</taxon>
        <taxon>Actinomycetota</taxon>
        <taxon>Actinomycetes</taxon>
        <taxon>Micromonosporales</taxon>
        <taxon>Micromonosporaceae</taxon>
        <taxon>Longispora</taxon>
    </lineage>
</organism>
<dbReference type="InterPro" id="IPR000600">
    <property type="entry name" value="ROK"/>
</dbReference>
<sequence length="392" mass="41330">MRAGPSQEEIRRYNLGSLLRHVHVLGPTSRAQLTALMGLNRSTIGALTADLVAADLVREELPRDRQGAGRPSLVVRPVSERIHVYAFHVGVDRVVAARVGLGCVVLDRREMIHPRGAFSPDDVLRTVTGFVEQMRRSVPADGTCVGAGASVSGLVRHVDGMVSFGPNLGWRDEPFGDRLSGIVGERVMVGNDADLSALAEHLRGVAAGSDDVVYLHGDVGIGGGIIVAGRLLGGHEGYGGEVGHMVVNPSGGPCGCGSRGCWETEIGERALLEAAGRSPDDGRQGVSALIDSASRGDADAQEALRRVGDWLGFGVANLVNIFNPQTVVFGGHLRDVYLASAAQVRGRLNRMGLHASREPVKLRTPALGEDLPLIGAAELAFTRLLDDPLGTP</sequence>
<evidence type="ECO:0000256" key="1">
    <source>
        <dbReference type="ARBA" id="ARBA00006479"/>
    </source>
</evidence>
<proteinExistence type="inferred from homology"/>
<dbReference type="PANTHER" id="PTHR18964">
    <property type="entry name" value="ROK (REPRESSOR, ORF, KINASE) FAMILY"/>
    <property type="match status" value="1"/>
</dbReference>
<dbReference type="Proteomes" id="UP000622552">
    <property type="component" value="Unassembled WGS sequence"/>
</dbReference>
<dbReference type="SUPFAM" id="SSF53067">
    <property type="entry name" value="Actin-like ATPase domain"/>
    <property type="match status" value="1"/>
</dbReference>
<dbReference type="PANTHER" id="PTHR18964:SF149">
    <property type="entry name" value="BIFUNCTIONAL UDP-N-ACETYLGLUCOSAMINE 2-EPIMERASE_N-ACETYLMANNOSAMINE KINASE"/>
    <property type="match status" value="1"/>
</dbReference>
<keyword evidence="2" id="KW-0418">Kinase</keyword>
<accession>A0A8J7GRN5</accession>
<comment type="similarity">
    <text evidence="1">Belongs to the ROK (NagC/XylR) family.</text>
</comment>
<dbReference type="GO" id="GO:0016301">
    <property type="term" value="F:kinase activity"/>
    <property type="evidence" value="ECO:0007669"/>
    <property type="project" value="UniProtKB-KW"/>
</dbReference>
<dbReference type="CDD" id="cd24076">
    <property type="entry name" value="ASKHA_ATPase_ROK_BsXylR-like"/>
    <property type="match status" value="1"/>
</dbReference>